<evidence type="ECO:0000256" key="5">
    <source>
        <dbReference type="ARBA" id="ARBA00023244"/>
    </source>
</evidence>
<dbReference type="RefSeq" id="WP_145771024.1">
    <property type="nucleotide sequence ID" value="NZ_LR778301.1"/>
</dbReference>
<gene>
    <name evidence="11" type="ORF">DENOEST_2862</name>
</gene>
<dbReference type="PANTHER" id="PTHR38042">
    <property type="entry name" value="UROPORPHYRINOGEN-III SYNTHASE, CHLOROPLASTIC"/>
    <property type="match status" value="1"/>
</dbReference>
<dbReference type="Proteomes" id="UP000515733">
    <property type="component" value="Chromosome"/>
</dbReference>
<accession>A0A6S6XZX1</accession>
<evidence type="ECO:0000256" key="2">
    <source>
        <dbReference type="ARBA" id="ARBA00008133"/>
    </source>
</evidence>
<evidence type="ECO:0000256" key="7">
    <source>
        <dbReference type="ARBA" id="ARBA00040167"/>
    </source>
</evidence>
<keyword evidence="12" id="KW-1185">Reference proteome</keyword>
<name>A0A6S6XZX1_9PROT</name>
<dbReference type="UniPathway" id="UPA00251">
    <property type="reaction ID" value="UER00320"/>
</dbReference>
<evidence type="ECO:0000256" key="4">
    <source>
        <dbReference type="ARBA" id="ARBA00023239"/>
    </source>
</evidence>
<dbReference type="InterPro" id="IPR036108">
    <property type="entry name" value="4pyrrol_syn_uPrphyn_synt_sf"/>
</dbReference>
<keyword evidence="5 9" id="KW-0627">Porphyrin biosynthesis</keyword>
<organism evidence="11 12">
    <name type="scientific">Denitratisoma oestradiolicum</name>
    <dbReference type="NCBI Taxonomy" id="311182"/>
    <lineage>
        <taxon>Bacteria</taxon>
        <taxon>Pseudomonadati</taxon>
        <taxon>Pseudomonadota</taxon>
        <taxon>Betaproteobacteria</taxon>
        <taxon>Nitrosomonadales</taxon>
        <taxon>Sterolibacteriaceae</taxon>
        <taxon>Denitratisoma</taxon>
    </lineage>
</organism>
<evidence type="ECO:0000313" key="12">
    <source>
        <dbReference type="Proteomes" id="UP000515733"/>
    </source>
</evidence>
<dbReference type="AlphaFoldDB" id="A0A6S6XZX1"/>
<feature type="domain" description="Tetrapyrrole biosynthesis uroporphyrinogen III synthase" evidence="10">
    <location>
        <begin position="43"/>
        <end position="268"/>
    </location>
</feature>
<dbReference type="EC" id="4.2.1.75" evidence="3 9"/>
<comment type="catalytic activity">
    <reaction evidence="8 9">
        <text>hydroxymethylbilane = uroporphyrinogen III + H2O</text>
        <dbReference type="Rhea" id="RHEA:18965"/>
        <dbReference type="ChEBI" id="CHEBI:15377"/>
        <dbReference type="ChEBI" id="CHEBI:57308"/>
        <dbReference type="ChEBI" id="CHEBI:57845"/>
        <dbReference type="EC" id="4.2.1.75"/>
    </reaction>
</comment>
<evidence type="ECO:0000256" key="3">
    <source>
        <dbReference type="ARBA" id="ARBA00013109"/>
    </source>
</evidence>
<dbReference type="InterPro" id="IPR039793">
    <property type="entry name" value="UROS/Hem4"/>
</dbReference>
<dbReference type="GO" id="GO:0004852">
    <property type="term" value="F:uroporphyrinogen-III synthase activity"/>
    <property type="evidence" value="ECO:0007669"/>
    <property type="project" value="UniProtKB-UniRule"/>
</dbReference>
<protein>
    <recommendedName>
        <fullName evidence="7 9">Uroporphyrinogen-III synthase</fullName>
        <ecNumber evidence="3 9">4.2.1.75</ecNumber>
    </recommendedName>
</protein>
<dbReference type="OrthoDB" id="9787650at2"/>
<evidence type="ECO:0000256" key="1">
    <source>
        <dbReference type="ARBA" id="ARBA00004772"/>
    </source>
</evidence>
<evidence type="ECO:0000256" key="8">
    <source>
        <dbReference type="ARBA" id="ARBA00048617"/>
    </source>
</evidence>
<dbReference type="CDD" id="cd06578">
    <property type="entry name" value="HemD"/>
    <property type="match status" value="1"/>
</dbReference>
<evidence type="ECO:0000313" key="11">
    <source>
        <dbReference type="EMBL" id="CAB1370021.1"/>
    </source>
</evidence>
<comment type="pathway">
    <text evidence="1 9">Porphyrin-containing compound metabolism; protoporphyrin-IX biosynthesis; coproporphyrinogen-III from 5-aminolevulinate: step 3/4.</text>
</comment>
<evidence type="ECO:0000256" key="6">
    <source>
        <dbReference type="ARBA" id="ARBA00037589"/>
    </source>
</evidence>
<dbReference type="KEGG" id="doe:DENOEST_2862"/>
<dbReference type="GO" id="GO:0006782">
    <property type="term" value="P:protoporphyrinogen IX biosynthetic process"/>
    <property type="evidence" value="ECO:0007669"/>
    <property type="project" value="UniProtKB-UniRule"/>
</dbReference>
<dbReference type="Pfam" id="PF02602">
    <property type="entry name" value="HEM4"/>
    <property type="match status" value="1"/>
</dbReference>
<dbReference type="SUPFAM" id="SSF69618">
    <property type="entry name" value="HemD-like"/>
    <property type="match status" value="1"/>
</dbReference>
<evidence type="ECO:0000259" key="10">
    <source>
        <dbReference type="Pfam" id="PF02602"/>
    </source>
</evidence>
<dbReference type="PANTHER" id="PTHR38042:SF1">
    <property type="entry name" value="UROPORPHYRINOGEN-III SYNTHASE, CHLOROPLASTIC"/>
    <property type="match status" value="1"/>
</dbReference>
<dbReference type="InterPro" id="IPR003754">
    <property type="entry name" value="4pyrrol_synth_uPrphyn_synth"/>
</dbReference>
<comment type="similarity">
    <text evidence="2 9">Belongs to the uroporphyrinogen-III synthase family.</text>
</comment>
<dbReference type="EMBL" id="LR778301">
    <property type="protein sequence ID" value="CAB1370021.1"/>
    <property type="molecule type" value="Genomic_DNA"/>
</dbReference>
<dbReference type="Gene3D" id="3.40.50.10090">
    <property type="match status" value="2"/>
</dbReference>
<reference evidence="11 12" key="1">
    <citation type="submission" date="2020-03" db="EMBL/GenBank/DDBJ databases">
        <authorList>
            <consortium name="Genoscope - CEA"/>
            <person name="William W."/>
        </authorList>
    </citation>
    <scope>NUCLEOTIDE SEQUENCE [LARGE SCALE GENOMIC DNA]</scope>
    <source>
        <strain evidence="12">DSM 16959</strain>
    </source>
</reference>
<keyword evidence="4 9" id="KW-0456">Lyase</keyword>
<dbReference type="GO" id="GO:0006780">
    <property type="term" value="P:uroporphyrinogen III biosynthetic process"/>
    <property type="evidence" value="ECO:0007669"/>
    <property type="project" value="UniProtKB-UniRule"/>
</dbReference>
<evidence type="ECO:0000256" key="9">
    <source>
        <dbReference type="RuleBase" id="RU366031"/>
    </source>
</evidence>
<comment type="function">
    <text evidence="6 9">Catalyzes cyclization of the linear tetrapyrrole, hydroxymethylbilane, to the macrocyclic uroporphyrinogen III.</text>
</comment>
<proteinExistence type="inferred from homology"/>
<sequence>MLLARPTAEAPLQERVGGGSATPRQGLAGRHIVVTRPAGQAAHLAEALVARGAHPVLFPVLAIAPLADPGPLLEVARLLDQFDLAVFVSPNAVNGALSVILPRRSWPEGLTAATVGKSSEGELARYGITQVIAPEGRFDSEALLALPPLQAMAGKRVIIFRGNGGRELLGETLIARGAQVEYVSCYQRGKPDLDPAPLLKLWSDDVLDAMTVTSSEGLRNLHDMVGKLGQAWLRKTPTFVPHARIAEQARQLGLKSVILTGPGDDGLLDGLMQYFAREPEYSR</sequence>